<dbReference type="KEGG" id="hra:EI982_03340"/>
<dbReference type="Gene3D" id="3.40.50.620">
    <property type="entry name" value="HUPs"/>
    <property type="match status" value="1"/>
</dbReference>
<dbReference type="PANTHER" id="PTHR46268:SF6">
    <property type="entry name" value="UNIVERSAL STRESS PROTEIN UP12"/>
    <property type="match status" value="1"/>
</dbReference>
<evidence type="ECO:0000313" key="4">
    <source>
        <dbReference type="Proteomes" id="UP000428325"/>
    </source>
</evidence>
<dbReference type="EMBL" id="CP034345">
    <property type="protein sequence ID" value="QGX93882.1"/>
    <property type="molecule type" value="Genomic_DNA"/>
</dbReference>
<dbReference type="InterPro" id="IPR006015">
    <property type="entry name" value="Universal_stress_UspA"/>
</dbReference>
<dbReference type="AlphaFoldDB" id="A0A6B9F3L8"/>
<comment type="similarity">
    <text evidence="1">Belongs to the universal stress protein A family.</text>
</comment>
<dbReference type="OrthoDB" id="307404at2157"/>
<dbReference type="CDD" id="cd00293">
    <property type="entry name" value="USP-like"/>
    <property type="match status" value="1"/>
</dbReference>
<dbReference type="RefSeq" id="WP_157688117.1">
    <property type="nucleotide sequence ID" value="NZ_CP034345.1"/>
</dbReference>
<evidence type="ECO:0000259" key="2">
    <source>
        <dbReference type="Pfam" id="PF00582"/>
    </source>
</evidence>
<feature type="domain" description="UspA" evidence="2">
    <location>
        <begin position="3"/>
        <end position="151"/>
    </location>
</feature>
<evidence type="ECO:0000313" key="3">
    <source>
        <dbReference type="EMBL" id="QGX93882.1"/>
    </source>
</evidence>
<gene>
    <name evidence="3" type="ORF">EI982_03340</name>
</gene>
<reference evidence="3 4" key="1">
    <citation type="submission" date="2018-12" db="EMBL/GenBank/DDBJ databases">
        <title>Complete genome sequence of Haloplanus rallus MBLA0036.</title>
        <authorList>
            <person name="Nam Y.-d."/>
            <person name="Kang J."/>
            <person name="Chung W.-H."/>
            <person name="Park Y.S."/>
        </authorList>
    </citation>
    <scope>NUCLEOTIDE SEQUENCE [LARGE SCALE GENOMIC DNA]</scope>
    <source>
        <strain evidence="3 4">MBLA0036</strain>
    </source>
</reference>
<proteinExistence type="inferred from homology"/>
<protein>
    <submittedName>
        <fullName evidence="3">Universal stress protein</fullName>
    </submittedName>
</protein>
<dbReference type="PRINTS" id="PR01438">
    <property type="entry name" value="UNVRSLSTRESS"/>
</dbReference>
<dbReference type="InterPro" id="IPR006016">
    <property type="entry name" value="UspA"/>
</dbReference>
<sequence>MYRVLLPIDKSEVRARAQVEAVFDIPVAAGDIAVDIVHVHEETPTSDAQWAAGEGFSDTFTEEMAEELRNVDRIPSAVETAVDLLEGSDITFTVHERSGEPAVEILEFAEERDSNVIALGVSGRSPVGKVLFGSVAQAVILASDRPVTLVPKDASES</sequence>
<organism evidence="3 4">
    <name type="scientific">Haloplanus rallus</name>
    <dbReference type="NCBI Taxonomy" id="1816183"/>
    <lineage>
        <taxon>Archaea</taxon>
        <taxon>Methanobacteriati</taxon>
        <taxon>Methanobacteriota</taxon>
        <taxon>Stenosarchaea group</taxon>
        <taxon>Halobacteria</taxon>
        <taxon>Halobacteriales</taxon>
        <taxon>Haloferacaceae</taxon>
        <taxon>Haloplanus</taxon>
    </lineage>
</organism>
<dbReference type="Proteomes" id="UP000428325">
    <property type="component" value="Chromosome"/>
</dbReference>
<keyword evidence="4" id="KW-1185">Reference proteome</keyword>
<name>A0A6B9F3L8_9EURY</name>
<dbReference type="Pfam" id="PF00582">
    <property type="entry name" value="Usp"/>
    <property type="match status" value="1"/>
</dbReference>
<evidence type="ECO:0000256" key="1">
    <source>
        <dbReference type="ARBA" id="ARBA00008791"/>
    </source>
</evidence>
<dbReference type="PANTHER" id="PTHR46268">
    <property type="entry name" value="STRESS RESPONSE PROTEIN NHAX"/>
    <property type="match status" value="1"/>
</dbReference>
<dbReference type="InterPro" id="IPR014729">
    <property type="entry name" value="Rossmann-like_a/b/a_fold"/>
</dbReference>
<accession>A0A6B9F3L8</accession>
<dbReference type="GeneID" id="99244946"/>
<dbReference type="SUPFAM" id="SSF52402">
    <property type="entry name" value="Adenine nucleotide alpha hydrolases-like"/>
    <property type="match status" value="1"/>
</dbReference>